<keyword evidence="6 9" id="KW-0057">Aromatic amino acid biosynthesis</keyword>
<dbReference type="InterPro" id="IPR036320">
    <property type="entry name" value="Glycosyl_Trfase_fam3_N_dom_sf"/>
</dbReference>
<feature type="binding site" evidence="9">
    <location>
        <position position="250"/>
    </location>
    <ligand>
        <name>Mg(2+)</name>
        <dbReference type="ChEBI" id="CHEBI:18420"/>
        <label>2</label>
    </ligand>
</feature>
<keyword evidence="3 9" id="KW-0328">Glycosyltransferase</keyword>
<evidence type="ECO:0000259" key="12">
    <source>
        <dbReference type="Pfam" id="PF02885"/>
    </source>
</evidence>
<comment type="cofactor">
    <cofactor evidence="9">
        <name>Mg(2+)</name>
        <dbReference type="ChEBI" id="CHEBI:18420"/>
    </cofactor>
    <text evidence="9">Binds 2 magnesium ions per monomer.</text>
</comment>
<dbReference type="Gene3D" id="1.20.970.10">
    <property type="entry name" value="Transferase, Pyrimidine Nucleoside Phosphorylase, Chain C"/>
    <property type="match status" value="1"/>
</dbReference>
<evidence type="ECO:0000256" key="6">
    <source>
        <dbReference type="ARBA" id="ARBA00023141"/>
    </source>
</evidence>
<keyword evidence="9" id="KW-0479">Metal-binding</keyword>
<reference evidence="13 14" key="1">
    <citation type="submission" date="2018-07" db="EMBL/GenBank/DDBJ databases">
        <title>Genomic and Epidemiologic Investigation of an Indolent Hospital Outbreak.</title>
        <authorList>
            <person name="Johnson R.C."/>
            <person name="Deming C."/>
            <person name="Conlan S."/>
            <person name="Zellmer C.J."/>
            <person name="Michelin A.V."/>
            <person name="Lee-Lin S."/>
            <person name="Thomas P.J."/>
            <person name="Park M."/>
            <person name="Weingarten R.A."/>
            <person name="Less J."/>
            <person name="Dekker J.P."/>
            <person name="Frank K.M."/>
            <person name="Musser K.A."/>
            <person name="Mcquiston J.R."/>
            <person name="Henderson D.K."/>
            <person name="Lau A.F."/>
            <person name="Palmore T.N."/>
            <person name="Segre J.A."/>
        </authorList>
    </citation>
    <scope>NUCLEOTIDE SEQUENCE [LARGE SCALE GENOMIC DNA]</scope>
    <source>
        <strain evidence="13 14">SK-CDC1_0717</strain>
    </source>
</reference>
<comment type="caution">
    <text evidence="13">The sequence shown here is derived from an EMBL/GenBank/DDBJ whole genome shotgun (WGS) entry which is preliminary data.</text>
</comment>
<dbReference type="Proteomes" id="UP000287746">
    <property type="component" value="Unassembled WGS sequence"/>
</dbReference>
<evidence type="ECO:0000259" key="11">
    <source>
        <dbReference type="Pfam" id="PF00591"/>
    </source>
</evidence>
<comment type="similarity">
    <text evidence="8">In the C-terminal section; belongs to the anthranilate phosphoribosyltransferase family.</text>
</comment>
<dbReference type="PANTHER" id="PTHR43285">
    <property type="entry name" value="ANTHRANILATE PHOSPHORIBOSYLTRANSFERASE"/>
    <property type="match status" value="1"/>
</dbReference>
<feature type="region of interest" description="Disordered" evidence="10">
    <location>
        <begin position="1"/>
        <end position="28"/>
    </location>
</feature>
<gene>
    <name evidence="9 13" type="primary">trpD</name>
    <name evidence="13" type="ORF">DAH66_03875</name>
</gene>
<evidence type="ECO:0000256" key="1">
    <source>
        <dbReference type="ARBA" id="ARBA00004907"/>
    </source>
</evidence>
<feature type="binding site" evidence="9">
    <location>
        <begin position="108"/>
        <end position="109"/>
    </location>
    <ligand>
        <name>5-phospho-alpha-D-ribose 1-diphosphate</name>
        <dbReference type="ChEBI" id="CHEBI:58017"/>
    </ligand>
</feature>
<keyword evidence="5 9" id="KW-0822">Tryptophan biosynthesis</keyword>
<feature type="binding site" evidence="9">
    <location>
        <position position="113"/>
    </location>
    <ligand>
        <name>5-phospho-alpha-D-ribose 1-diphosphate</name>
        <dbReference type="ChEBI" id="CHEBI:58017"/>
    </ligand>
</feature>
<feature type="binding site" evidence="9">
    <location>
        <position position="251"/>
    </location>
    <ligand>
        <name>Mg(2+)</name>
        <dbReference type="ChEBI" id="CHEBI:18420"/>
        <label>1</label>
    </ligand>
</feature>
<feature type="binding site" evidence="9">
    <location>
        <position position="117"/>
    </location>
    <ligand>
        <name>Mg(2+)</name>
        <dbReference type="ChEBI" id="CHEBI:18420"/>
        <label>1</label>
    </ligand>
</feature>
<feature type="binding site" evidence="9">
    <location>
        <position position="105"/>
    </location>
    <ligand>
        <name>5-phospho-alpha-D-ribose 1-diphosphate</name>
        <dbReference type="ChEBI" id="CHEBI:58017"/>
    </ligand>
</feature>
<dbReference type="InterPro" id="IPR005940">
    <property type="entry name" value="Anthranilate_Pribosyl_Tfrase"/>
</dbReference>
<dbReference type="GO" id="GO:0000162">
    <property type="term" value="P:L-tryptophan biosynthetic process"/>
    <property type="evidence" value="ECO:0007669"/>
    <property type="project" value="UniProtKB-UniRule"/>
</dbReference>
<dbReference type="InterPro" id="IPR035902">
    <property type="entry name" value="Nuc_phospho_transferase"/>
</dbReference>
<feature type="binding site" evidence="9">
    <location>
        <begin position="133"/>
        <end position="141"/>
    </location>
    <ligand>
        <name>5-phospho-alpha-D-ribose 1-diphosphate</name>
        <dbReference type="ChEBI" id="CHEBI:58017"/>
    </ligand>
</feature>
<dbReference type="EMBL" id="QQYZ01000003">
    <property type="protein sequence ID" value="RSY88609.1"/>
    <property type="molecule type" value="Genomic_DNA"/>
</dbReference>
<feature type="binding site" evidence="9">
    <location>
        <position position="251"/>
    </location>
    <ligand>
        <name>Mg(2+)</name>
        <dbReference type="ChEBI" id="CHEBI:18420"/>
        <label>2</label>
    </ligand>
</feature>
<dbReference type="InterPro" id="IPR000312">
    <property type="entry name" value="Glycosyl_Trfase_fam3"/>
</dbReference>
<dbReference type="Gene3D" id="3.40.1030.10">
    <property type="entry name" value="Nucleoside phosphorylase/phosphoribosyltransferase catalytic domain"/>
    <property type="match status" value="1"/>
</dbReference>
<dbReference type="GO" id="GO:0000287">
    <property type="term" value="F:magnesium ion binding"/>
    <property type="evidence" value="ECO:0007669"/>
    <property type="project" value="UniProtKB-UniRule"/>
</dbReference>
<organism evidence="13 14">
    <name type="scientific">Sphingomonas koreensis</name>
    <dbReference type="NCBI Taxonomy" id="93064"/>
    <lineage>
        <taxon>Bacteria</taxon>
        <taxon>Pseudomonadati</taxon>
        <taxon>Pseudomonadota</taxon>
        <taxon>Alphaproteobacteria</taxon>
        <taxon>Sphingomonadales</taxon>
        <taxon>Sphingomonadaceae</taxon>
        <taxon>Sphingomonas</taxon>
    </lineage>
</organism>
<feature type="binding site" evidence="9">
    <location>
        <begin position="115"/>
        <end position="118"/>
    </location>
    <ligand>
        <name>5-phospho-alpha-D-ribose 1-diphosphate</name>
        <dbReference type="ChEBI" id="CHEBI:58017"/>
    </ligand>
</feature>
<feature type="domain" description="Glycosyl transferase family 3" evidence="11">
    <location>
        <begin position="99"/>
        <end position="347"/>
    </location>
</feature>
<evidence type="ECO:0000313" key="14">
    <source>
        <dbReference type="Proteomes" id="UP000287746"/>
    </source>
</evidence>
<feature type="binding site" evidence="9">
    <location>
        <position position="191"/>
    </location>
    <ligand>
        <name>anthranilate</name>
        <dbReference type="ChEBI" id="CHEBI:16567"/>
        <label>2</label>
    </ligand>
</feature>
<dbReference type="UniPathway" id="UPA00035">
    <property type="reaction ID" value="UER00041"/>
</dbReference>
<dbReference type="SUPFAM" id="SSF52418">
    <property type="entry name" value="Nucleoside phosphorylase/phosphoribosyltransferase catalytic domain"/>
    <property type="match status" value="1"/>
</dbReference>
<comment type="caution">
    <text evidence="9">Lacks conserved residue(s) required for the propagation of feature annotation.</text>
</comment>
<dbReference type="Pfam" id="PF00591">
    <property type="entry name" value="Glycos_transf_3"/>
    <property type="match status" value="1"/>
</dbReference>
<name>A0A430G6X0_9SPHN</name>
<sequence length="358" mass="36985">MHRPQSGLSGAQQDLLDSPPPRPNRSRVTRFSLLPDPATPLAREAAAQAFADILDGSAPEPEIEAFLIALSERGETSIEIAEAARAMRQRVIPVSAPANAIDVCGTGGDGHHTLNVSTAVAIVVAAAGVPVAKHGNRAASSKSGAADTLEALGLDLDRAAANAEAHLNDLGIAFLFAAKHHPAMGRIAPLRRRIARRTIFNLMGPLANPAGVQRQLIGIARPDYAPIYAEALEQLGVKGAAIVAGEEGLDELSPEGGSLVVSIGDVSLPVRVTPADAGLPSHPLVSLRGGDARENAAALRRLLLGERGPYRDAVLFNSAAALVVAGEAVDLREGAEEAAETIDKGLANALLDCWIAAA</sequence>
<evidence type="ECO:0000256" key="4">
    <source>
        <dbReference type="ARBA" id="ARBA00022679"/>
    </source>
</evidence>
<evidence type="ECO:0000256" key="2">
    <source>
        <dbReference type="ARBA" id="ARBA00022605"/>
    </source>
</evidence>
<evidence type="ECO:0000256" key="10">
    <source>
        <dbReference type="SAM" id="MobiDB-lite"/>
    </source>
</evidence>
<feature type="compositionally biased region" description="Polar residues" evidence="10">
    <location>
        <begin position="1"/>
        <end position="12"/>
    </location>
</feature>
<dbReference type="PANTHER" id="PTHR43285:SF2">
    <property type="entry name" value="ANTHRANILATE PHOSPHORIBOSYLTRANSFERASE"/>
    <property type="match status" value="1"/>
</dbReference>
<accession>A0A430G6X0</accession>
<feature type="binding site" evidence="9">
    <location>
        <position position="145"/>
    </location>
    <ligand>
        <name>5-phospho-alpha-D-ribose 1-diphosphate</name>
        <dbReference type="ChEBI" id="CHEBI:58017"/>
    </ligand>
</feature>
<evidence type="ECO:0000256" key="9">
    <source>
        <dbReference type="HAMAP-Rule" id="MF_00211"/>
    </source>
</evidence>
<dbReference type="SUPFAM" id="SSF47648">
    <property type="entry name" value="Nucleoside phosphorylase/phosphoribosyltransferase N-terminal domain"/>
    <property type="match status" value="1"/>
</dbReference>
<evidence type="ECO:0000256" key="5">
    <source>
        <dbReference type="ARBA" id="ARBA00022822"/>
    </source>
</evidence>
<dbReference type="HAMAP" id="MF_00211">
    <property type="entry name" value="TrpD"/>
    <property type="match status" value="1"/>
</dbReference>
<dbReference type="GO" id="GO:0004048">
    <property type="term" value="F:anthranilate phosphoribosyltransferase activity"/>
    <property type="evidence" value="ECO:0007669"/>
    <property type="project" value="UniProtKB-UniRule"/>
</dbReference>
<keyword evidence="2 9" id="KW-0028">Amino-acid biosynthesis</keyword>
<dbReference type="InterPro" id="IPR017459">
    <property type="entry name" value="Glycosyl_Trfase_fam3_N_dom"/>
</dbReference>
<dbReference type="GO" id="GO:0005829">
    <property type="term" value="C:cytosol"/>
    <property type="evidence" value="ECO:0007669"/>
    <property type="project" value="TreeGrafter"/>
</dbReference>
<protein>
    <recommendedName>
        <fullName evidence="9">Anthranilate phosphoribosyltransferase</fullName>
        <ecNumber evidence="9">2.4.2.18</ecNumber>
    </recommendedName>
</protein>
<feature type="binding site" evidence="9">
    <location>
        <position position="105"/>
    </location>
    <ligand>
        <name>anthranilate</name>
        <dbReference type="ChEBI" id="CHEBI:16567"/>
        <label>1</label>
    </ligand>
</feature>
<keyword evidence="9" id="KW-0460">Magnesium</keyword>
<dbReference type="Pfam" id="PF02885">
    <property type="entry name" value="Glycos_trans_3N"/>
    <property type="match status" value="1"/>
</dbReference>
<dbReference type="EC" id="2.4.2.18" evidence="9"/>
<comment type="function">
    <text evidence="9">Catalyzes the transfer of the phosphoribosyl group of 5-phosphorylribose-1-pyrophosphate (PRPP) to anthranilate to yield N-(5'-phosphoribosyl)-anthranilate (PRA).</text>
</comment>
<dbReference type="NCBIfam" id="TIGR01245">
    <property type="entry name" value="trpD"/>
    <property type="match status" value="1"/>
</dbReference>
<feature type="binding site" evidence="9">
    <location>
        <position position="136"/>
    </location>
    <ligand>
        <name>anthranilate</name>
        <dbReference type="ChEBI" id="CHEBI:16567"/>
        <label>1</label>
    </ligand>
</feature>
<keyword evidence="4 9" id="KW-0808">Transferase</keyword>
<comment type="similarity">
    <text evidence="9">Belongs to the anthranilate phosphoribosyltransferase family.</text>
</comment>
<evidence type="ECO:0000256" key="3">
    <source>
        <dbReference type="ARBA" id="ARBA00022676"/>
    </source>
</evidence>
<feature type="domain" description="Glycosyl transferase family 3 N-terminal" evidence="12">
    <location>
        <begin position="40"/>
        <end position="90"/>
    </location>
</feature>
<evidence type="ECO:0000256" key="8">
    <source>
        <dbReference type="ARBA" id="ARBA00061188"/>
    </source>
</evidence>
<dbReference type="FunFam" id="3.40.1030.10:FF:000002">
    <property type="entry name" value="Anthranilate phosphoribosyltransferase"/>
    <property type="match status" value="1"/>
</dbReference>
<comment type="catalytic activity">
    <reaction evidence="7 9">
        <text>N-(5-phospho-beta-D-ribosyl)anthranilate + diphosphate = 5-phospho-alpha-D-ribose 1-diphosphate + anthranilate</text>
        <dbReference type="Rhea" id="RHEA:11768"/>
        <dbReference type="ChEBI" id="CHEBI:16567"/>
        <dbReference type="ChEBI" id="CHEBI:18277"/>
        <dbReference type="ChEBI" id="CHEBI:33019"/>
        <dbReference type="ChEBI" id="CHEBI:58017"/>
        <dbReference type="EC" id="2.4.2.18"/>
    </reaction>
</comment>
<dbReference type="AlphaFoldDB" id="A0A430G6X0"/>
<comment type="subunit">
    <text evidence="9">Homodimer.</text>
</comment>
<comment type="pathway">
    <text evidence="1 9">Amino-acid biosynthesis; L-tryptophan biosynthesis; L-tryptophan from chorismate: step 2/5.</text>
</comment>
<proteinExistence type="inferred from homology"/>
<evidence type="ECO:0000256" key="7">
    <source>
        <dbReference type="ARBA" id="ARBA00052328"/>
    </source>
</evidence>
<evidence type="ECO:0000313" key="13">
    <source>
        <dbReference type="EMBL" id="RSY88609.1"/>
    </source>
</evidence>